<accession>A0A8T2AG73</accession>
<feature type="domain" description="DC1" evidence="3">
    <location>
        <begin position="15"/>
        <end position="58"/>
    </location>
</feature>
<feature type="domain" description="DC1" evidence="3">
    <location>
        <begin position="125"/>
        <end position="175"/>
    </location>
</feature>
<feature type="compositionally biased region" description="Polar residues" evidence="2">
    <location>
        <begin position="185"/>
        <end position="194"/>
    </location>
</feature>
<dbReference type="Proteomes" id="UP000694251">
    <property type="component" value="Chromosome 9"/>
</dbReference>
<feature type="compositionally biased region" description="Polar residues" evidence="2">
    <location>
        <begin position="449"/>
        <end position="469"/>
    </location>
</feature>
<dbReference type="InterPro" id="IPR004146">
    <property type="entry name" value="DC1"/>
</dbReference>
<comment type="caution">
    <text evidence="4">The sequence shown here is derived from an EMBL/GenBank/DDBJ whole genome shotgun (WGS) entry which is preliminary data.</text>
</comment>
<dbReference type="PANTHER" id="PTHR46288">
    <property type="entry name" value="PHORBOL-ESTER/DAG-TYPE DOMAIN-CONTAINING PROTEIN"/>
    <property type="match status" value="1"/>
</dbReference>
<feature type="domain" description="DC1" evidence="3">
    <location>
        <begin position="68"/>
        <end position="116"/>
    </location>
</feature>
<evidence type="ECO:0000256" key="1">
    <source>
        <dbReference type="ARBA" id="ARBA00022737"/>
    </source>
</evidence>
<feature type="compositionally biased region" description="Polar residues" evidence="2">
    <location>
        <begin position="201"/>
        <end position="213"/>
    </location>
</feature>
<dbReference type="AlphaFoldDB" id="A0A8T2AG73"/>
<keyword evidence="1" id="KW-0677">Repeat</keyword>
<feature type="region of interest" description="Disordered" evidence="2">
    <location>
        <begin position="343"/>
        <end position="476"/>
    </location>
</feature>
<dbReference type="CDD" id="cd00029">
    <property type="entry name" value="C1"/>
    <property type="match status" value="1"/>
</dbReference>
<evidence type="ECO:0000313" key="4">
    <source>
        <dbReference type="EMBL" id="KAG7572733.1"/>
    </source>
</evidence>
<dbReference type="PANTHER" id="PTHR46288:SF80">
    <property type="entry name" value="CYSTEINE_HISTIDINE-RICH C1 DOMAIN FAMILY PROTEIN"/>
    <property type="match status" value="1"/>
</dbReference>
<dbReference type="Pfam" id="PF03107">
    <property type="entry name" value="C1_2"/>
    <property type="match status" value="3"/>
</dbReference>
<proteinExistence type="predicted"/>
<evidence type="ECO:0000313" key="5">
    <source>
        <dbReference type="Proteomes" id="UP000694251"/>
    </source>
</evidence>
<dbReference type="EMBL" id="JAEFBJ010000009">
    <property type="protein sequence ID" value="KAG7572733.1"/>
    <property type="molecule type" value="Genomic_DNA"/>
</dbReference>
<keyword evidence="5" id="KW-1185">Reference proteome</keyword>
<dbReference type="OrthoDB" id="1877533at2759"/>
<evidence type="ECO:0000256" key="2">
    <source>
        <dbReference type="SAM" id="MobiDB-lite"/>
    </source>
</evidence>
<feature type="region of interest" description="Disordered" evidence="2">
    <location>
        <begin position="185"/>
        <end position="235"/>
    </location>
</feature>
<organism evidence="4 5">
    <name type="scientific">Arabidopsis suecica</name>
    <name type="common">Swedish thale-cress</name>
    <name type="synonym">Cardaminopsis suecica</name>
    <dbReference type="NCBI Taxonomy" id="45249"/>
    <lineage>
        <taxon>Eukaryota</taxon>
        <taxon>Viridiplantae</taxon>
        <taxon>Streptophyta</taxon>
        <taxon>Embryophyta</taxon>
        <taxon>Tracheophyta</taxon>
        <taxon>Spermatophyta</taxon>
        <taxon>Magnoliopsida</taxon>
        <taxon>eudicotyledons</taxon>
        <taxon>Gunneridae</taxon>
        <taxon>Pentapetalae</taxon>
        <taxon>rosids</taxon>
        <taxon>malvids</taxon>
        <taxon>Brassicales</taxon>
        <taxon>Brassicaceae</taxon>
        <taxon>Camelineae</taxon>
        <taxon>Arabidopsis</taxon>
    </lineage>
</organism>
<evidence type="ECO:0000259" key="3">
    <source>
        <dbReference type="Pfam" id="PF03107"/>
    </source>
</evidence>
<name>A0A8T2AG73_ARASU</name>
<feature type="compositionally biased region" description="Polar residues" evidence="2">
    <location>
        <begin position="416"/>
        <end position="440"/>
    </location>
</feature>
<reference evidence="4 5" key="1">
    <citation type="submission" date="2020-12" db="EMBL/GenBank/DDBJ databases">
        <title>Concerted genomic and epigenomic changes stabilize Arabidopsis allopolyploids.</title>
        <authorList>
            <person name="Chen Z."/>
        </authorList>
    </citation>
    <scope>NUCLEOTIDE SEQUENCE [LARGE SCALE GENOMIC DNA]</scope>
    <source>
        <strain evidence="4">As9502</strain>
        <tissue evidence="4">Leaf</tissue>
    </source>
</reference>
<feature type="compositionally biased region" description="Low complexity" evidence="2">
    <location>
        <begin position="214"/>
        <end position="234"/>
    </location>
</feature>
<sequence>MGKPTSQNNSVINHFSHPHRLQLAPATSSPPCSACKLAGGNGRVYSCRPCNFFLHESCSKMKQVITHPSHPSHTLSLLVAPIYDGGYFNCDGCGVHGTGFSYQCSICDFDIHAICAYKPLSIIHKSHPQHNLKLAFQSPYGANKGFSCDICHKIGKNQWLYRCIPCEFDAHVGCITASNPHLLQHSTSAPNPQTHHAGHPQHQNSLPMPNQGSNRPRPMPTTRPNRPIGNPNRPVAQNAAAYEPRRQNNNNNNLAYNAQVGPIGPNELIGQGSMDGSGYDGSAGNEEFDVEVDVDVDIDVDVDVEVEYEGDVNLEEGNDEGEDVDGNGLEIVACGDNLSVSYSESDFGGSSDARSQCNDLSDADLYPPSLDNTQGPGPVRMNQGSGGGRKKNTNRNGQADRSKNMVGNGPRGGVQGSKSPIQSPRGPQTRRVQNVRNNATRARGGAVSPIQSPRGSQTRSVQNVRNNATRARGGAVSVRVNRPRDPSAFIAPQGFNGPSGGPSNAVDNGGNNDNYNEVYGTDVYVGEDNVGTDVYVGEDNVGYEESYGDNYAGGDGDGDCDFEVGGDFGDDGYDQGYDENYGENDFECYSDITGGSESMYDEGESYGTMDDSQYSGLNEEPNNQYAPMVGPVGGPGMNNQNQYGLNGRQRNMGMYRRGGTNMNRYGNVNQGANRIQPRTMGRPVQYRPNGRPNMANGGPNGPTGLGNPMLMNTMVRGLCQGFAMNMLIGGGGDANGGVGDGGGGDLFGGGVGDGGGGDLFGGDAGSLF</sequence>
<gene>
    <name evidence="4" type="ORF">ISN44_As09g010900</name>
</gene>
<protein>
    <submittedName>
        <fullName evidence="4">DC1</fullName>
    </submittedName>
</protein>